<dbReference type="GO" id="GO:0003677">
    <property type="term" value="F:DNA binding"/>
    <property type="evidence" value="ECO:0007669"/>
    <property type="project" value="InterPro"/>
</dbReference>
<organism evidence="1 2">
    <name type="scientific">Photorhabdus hindustanensis</name>
    <dbReference type="NCBI Taxonomy" id="2918802"/>
    <lineage>
        <taxon>Bacteria</taxon>
        <taxon>Pseudomonadati</taxon>
        <taxon>Pseudomonadota</taxon>
        <taxon>Gammaproteobacteria</taxon>
        <taxon>Enterobacterales</taxon>
        <taxon>Morganellaceae</taxon>
        <taxon>Photorhabdus</taxon>
    </lineage>
</organism>
<protein>
    <submittedName>
        <fullName evidence="1">Uncharacterized protein</fullName>
    </submittedName>
</protein>
<accession>A0A2S8PVM0</accession>
<dbReference type="InterPro" id="IPR011067">
    <property type="entry name" value="Plasmid_toxin/cell-grow_inhib"/>
</dbReference>
<dbReference type="InterPro" id="IPR003477">
    <property type="entry name" value="PemK-like"/>
</dbReference>
<dbReference type="AlphaFoldDB" id="A0A2S8PVM0"/>
<evidence type="ECO:0000313" key="1">
    <source>
        <dbReference type="EMBL" id="PQQ22923.1"/>
    </source>
</evidence>
<name>A0A2S8PVM0_9GAMM</name>
<proteinExistence type="predicted"/>
<dbReference type="EMBL" id="PUWT01000071">
    <property type="protein sequence ID" value="PQQ22923.1"/>
    <property type="molecule type" value="Genomic_DNA"/>
</dbReference>
<dbReference type="Proteomes" id="UP000239550">
    <property type="component" value="Unassembled WGS sequence"/>
</dbReference>
<reference evidence="1 2" key="1">
    <citation type="submission" date="2018-02" db="EMBL/GenBank/DDBJ databases">
        <title>Five New Genomes of Indian Photorhabdus Isolates TSA.</title>
        <authorList>
            <person name="Dubay B."/>
            <person name="Somvanshi V.S."/>
        </authorList>
    </citation>
    <scope>NUCLEOTIDE SEQUENCE [LARGE SCALE GENOMIC DNA]</scope>
    <source>
        <strain evidence="1 2">H1</strain>
    </source>
</reference>
<dbReference type="SUPFAM" id="SSF50118">
    <property type="entry name" value="Cell growth inhibitor/plasmid maintenance toxic component"/>
    <property type="match status" value="1"/>
</dbReference>
<dbReference type="Gene3D" id="2.30.30.110">
    <property type="match status" value="1"/>
</dbReference>
<comment type="caution">
    <text evidence="1">The sequence shown here is derived from an EMBL/GenBank/DDBJ whole genome shotgun (WGS) entry which is preliminary data.</text>
</comment>
<dbReference type="Pfam" id="PF02452">
    <property type="entry name" value="PemK_toxin"/>
    <property type="match status" value="1"/>
</dbReference>
<evidence type="ECO:0000313" key="2">
    <source>
        <dbReference type="Proteomes" id="UP000239550"/>
    </source>
</evidence>
<sequence>MISLDFDPSVGKEIMKRCLAFVISRKMFNEHTGFAVMAPITS</sequence>
<gene>
    <name evidence="1" type="ORF">C6H66_21445</name>
</gene>
<keyword evidence="2" id="KW-1185">Reference proteome</keyword>